<evidence type="ECO:0000259" key="15">
    <source>
        <dbReference type="Pfam" id="PF16187"/>
    </source>
</evidence>
<name>A0A9P0E3V3_NEZVI</name>
<feature type="domain" description="Peptidase M16 C-terminal" evidence="14">
    <location>
        <begin position="238"/>
        <end position="415"/>
    </location>
</feature>
<evidence type="ECO:0000256" key="6">
    <source>
        <dbReference type="ARBA" id="ARBA00023049"/>
    </source>
</evidence>
<dbReference type="Gene3D" id="3.30.830.10">
    <property type="entry name" value="Metalloenzyme, LuxS/M16 peptidase-like"/>
    <property type="match status" value="3"/>
</dbReference>
<evidence type="ECO:0000313" key="16">
    <source>
        <dbReference type="EMBL" id="CAH1389545.1"/>
    </source>
</evidence>
<evidence type="ECO:0000256" key="1">
    <source>
        <dbReference type="ARBA" id="ARBA00007261"/>
    </source>
</evidence>
<dbReference type="GO" id="GO:0051603">
    <property type="term" value="P:proteolysis involved in protein catabolic process"/>
    <property type="evidence" value="ECO:0007669"/>
    <property type="project" value="TreeGrafter"/>
</dbReference>
<evidence type="ECO:0000256" key="10">
    <source>
        <dbReference type="ARBA" id="ARBA00074992"/>
    </source>
</evidence>
<dbReference type="InterPro" id="IPR001431">
    <property type="entry name" value="Pept_M16_Zn_BS"/>
</dbReference>
<comment type="similarity">
    <text evidence="1 12">Belongs to the peptidase M16 family.</text>
</comment>
<feature type="domain" description="Peptidase M16 N-terminal" evidence="13">
    <location>
        <begin position="74"/>
        <end position="212"/>
    </location>
</feature>
<dbReference type="GO" id="GO:0043171">
    <property type="term" value="P:peptide catabolic process"/>
    <property type="evidence" value="ECO:0007669"/>
    <property type="project" value="TreeGrafter"/>
</dbReference>
<keyword evidence="6" id="KW-0482">Metalloprotease</keyword>
<dbReference type="InterPro" id="IPR011249">
    <property type="entry name" value="Metalloenz_LuxS/M16"/>
</dbReference>
<dbReference type="SUPFAM" id="SSF63411">
    <property type="entry name" value="LuxS/MPP-like metallohydrolase"/>
    <property type="match status" value="3"/>
</dbReference>
<reference evidence="16" key="1">
    <citation type="submission" date="2022-01" db="EMBL/GenBank/DDBJ databases">
        <authorList>
            <person name="King R."/>
        </authorList>
    </citation>
    <scope>NUCLEOTIDE SEQUENCE</scope>
</reference>
<evidence type="ECO:0000256" key="2">
    <source>
        <dbReference type="ARBA" id="ARBA00022670"/>
    </source>
</evidence>
<accession>A0A9P0E3V3</accession>
<organism evidence="16 17">
    <name type="scientific">Nezara viridula</name>
    <name type="common">Southern green stink bug</name>
    <name type="synonym">Cimex viridulus</name>
    <dbReference type="NCBI Taxonomy" id="85310"/>
    <lineage>
        <taxon>Eukaryota</taxon>
        <taxon>Metazoa</taxon>
        <taxon>Ecdysozoa</taxon>
        <taxon>Arthropoda</taxon>
        <taxon>Hexapoda</taxon>
        <taxon>Insecta</taxon>
        <taxon>Pterygota</taxon>
        <taxon>Neoptera</taxon>
        <taxon>Paraneoptera</taxon>
        <taxon>Hemiptera</taxon>
        <taxon>Heteroptera</taxon>
        <taxon>Panheteroptera</taxon>
        <taxon>Pentatomomorpha</taxon>
        <taxon>Pentatomoidea</taxon>
        <taxon>Pentatomidae</taxon>
        <taxon>Pentatominae</taxon>
        <taxon>Nezara</taxon>
    </lineage>
</organism>
<evidence type="ECO:0000256" key="4">
    <source>
        <dbReference type="ARBA" id="ARBA00022801"/>
    </source>
</evidence>
<keyword evidence="2" id="KW-0645">Protease</keyword>
<dbReference type="OrthoDB" id="952271at2759"/>
<evidence type="ECO:0000256" key="9">
    <source>
        <dbReference type="ARBA" id="ARBA00070422"/>
    </source>
</evidence>
<dbReference type="GO" id="GO:0004222">
    <property type="term" value="F:metalloendopeptidase activity"/>
    <property type="evidence" value="ECO:0007669"/>
    <property type="project" value="UniProtKB-EC"/>
</dbReference>
<keyword evidence="4" id="KW-0378">Hydrolase</keyword>
<dbReference type="InterPro" id="IPR050626">
    <property type="entry name" value="Peptidase_M16"/>
</dbReference>
<dbReference type="EC" id="3.4.24.56" evidence="8"/>
<dbReference type="FunFam" id="3.30.830.10:FF:000004">
    <property type="entry name" value="Putative insulin-degrading enzyme"/>
    <property type="match status" value="1"/>
</dbReference>
<dbReference type="EMBL" id="OV725077">
    <property type="protein sequence ID" value="CAH1389545.1"/>
    <property type="molecule type" value="Genomic_DNA"/>
</dbReference>
<dbReference type="FunFam" id="3.30.830.10:FF:000003">
    <property type="entry name" value="Insulin-degrading enzyme"/>
    <property type="match status" value="1"/>
</dbReference>
<dbReference type="InterPro" id="IPR007863">
    <property type="entry name" value="Peptidase_M16_C"/>
</dbReference>
<dbReference type="Pfam" id="PF16187">
    <property type="entry name" value="Peptidase_M16_M"/>
    <property type="match status" value="1"/>
</dbReference>
<evidence type="ECO:0000256" key="7">
    <source>
        <dbReference type="ARBA" id="ARBA00052248"/>
    </source>
</evidence>
<keyword evidence="5" id="KW-0862">Zinc</keyword>
<evidence type="ECO:0000256" key="5">
    <source>
        <dbReference type="ARBA" id="ARBA00022833"/>
    </source>
</evidence>
<dbReference type="Pfam" id="PF00675">
    <property type="entry name" value="Peptidase_M16"/>
    <property type="match status" value="1"/>
</dbReference>
<dbReference type="InterPro" id="IPR032632">
    <property type="entry name" value="Peptidase_M16_M"/>
</dbReference>
<dbReference type="PANTHER" id="PTHR43690">
    <property type="entry name" value="NARDILYSIN"/>
    <property type="match status" value="1"/>
</dbReference>
<comment type="catalytic activity">
    <reaction evidence="7">
        <text>Degradation of insulin, glucagon and other polypeptides. No action on proteins.</text>
        <dbReference type="EC" id="3.4.24.56"/>
    </reaction>
</comment>
<dbReference type="Proteomes" id="UP001152798">
    <property type="component" value="Chromosome 1"/>
</dbReference>
<dbReference type="AlphaFoldDB" id="A0A9P0E3V3"/>
<evidence type="ECO:0000256" key="3">
    <source>
        <dbReference type="ARBA" id="ARBA00022723"/>
    </source>
</evidence>
<evidence type="ECO:0000259" key="14">
    <source>
        <dbReference type="Pfam" id="PF05193"/>
    </source>
</evidence>
<dbReference type="PROSITE" id="PS00143">
    <property type="entry name" value="INSULINASE"/>
    <property type="match status" value="1"/>
</dbReference>
<dbReference type="FunFam" id="3.30.830.10:FF:000005">
    <property type="entry name" value="nardilysin isoform X1"/>
    <property type="match status" value="1"/>
</dbReference>
<proteinExistence type="inferred from homology"/>
<evidence type="ECO:0000313" key="17">
    <source>
        <dbReference type="Proteomes" id="UP001152798"/>
    </source>
</evidence>
<keyword evidence="17" id="KW-1185">Reference proteome</keyword>
<dbReference type="PANTHER" id="PTHR43690:SF18">
    <property type="entry name" value="INSULIN-DEGRADING ENZYME-RELATED"/>
    <property type="match status" value="1"/>
</dbReference>
<dbReference type="GO" id="GO:0005739">
    <property type="term" value="C:mitochondrion"/>
    <property type="evidence" value="ECO:0007669"/>
    <property type="project" value="TreeGrafter"/>
</dbReference>
<gene>
    <name evidence="16" type="ORF">NEZAVI_LOCUS941</name>
</gene>
<dbReference type="Pfam" id="PF05193">
    <property type="entry name" value="Peptidase_M16_C"/>
    <property type="match status" value="1"/>
</dbReference>
<keyword evidence="3" id="KW-0479">Metal-binding</keyword>
<dbReference type="InterPro" id="IPR011765">
    <property type="entry name" value="Pept_M16_N"/>
</dbReference>
<evidence type="ECO:0000256" key="12">
    <source>
        <dbReference type="RuleBase" id="RU004447"/>
    </source>
</evidence>
<evidence type="ECO:0000259" key="13">
    <source>
        <dbReference type="Pfam" id="PF00675"/>
    </source>
</evidence>
<evidence type="ECO:0000256" key="11">
    <source>
        <dbReference type="ARBA" id="ARBA00080349"/>
    </source>
</evidence>
<dbReference type="GO" id="GO:0046872">
    <property type="term" value="F:metal ion binding"/>
    <property type="evidence" value="ECO:0007669"/>
    <property type="project" value="UniProtKB-KW"/>
</dbReference>
<feature type="domain" description="Peptidase M16 middle/third" evidence="15">
    <location>
        <begin position="422"/>
        <end position="703"/>
    </location>
</feature>
<evidence type="ECO:0000256" key="8">
    <source>
        <dbReference type="ARBA" id="ARBA00066874"/>
    </source>
</evidence>
<sequence>MKVYAMLILRSVAKQFCHVNSSPSCIVSSYCRSLLPKRSYCSNMGKVKKRYDSIVKSSEDKRDYRGIELSNGMRVILVSDPTTDKSAAALCVNIGFMSDPDYLPGLAHLCEHMLFLGTKKYPLENEYSKYLSEHGGGSNAHTSSEHTCYYFDVKPENLDGALDRFAQFFIAPLFTENVTDREINSVDSEHEKNIQNDSWRLNQLERSISKPGHPYTKFGTGNRLTLDTIPKEKGINVRNELLAFHEKWYSANIMTLAVLGKENLDELEELIVPLFSTVINKNIEVPEWKEPPLSKNELMLKGYVVPIKDVRSLAVTFLIPDYKQYYKAAPGHYLSHLIGHEGPGSLLSVLKARSWCNSLLGGPRGSNKGFDFFSINVDLTPDGIDHVDDIIHLIFQYINMLKQQGPQKWIFEEYAELFNMHFRFKDKQSPRSFVNGLTIKLLDYEMEDVLAGGYKITEWRPDMINELLEHLCPENTRSVIVAKKFQPVADQKESWYGTQYKLESISNDVIEKWKDGSICNELHMPERNEFIPTNFDLFPRDENANMYPVIIQETPYSRVWYKQDNDYLLPKVNMSFEFISPLAYLDPVSCNLTYMFVMLFKDALMEYAYAAELAGLRWELTNTKYGMVLGIGGYNHKQKILLEKIMEKMTNFEIDPKRFEILKENYIRGLKNFEIEQPYQHANYYLAVLLAEQSWTKSELLAATEFVTVESVSTFIKQLLSKMHVESLVHGNTTKEVALDMVNTVMDRLSGSVGL</sequence>
<dbReference type="GO" id="GO:0005829">
    <property type="term" value="C:cytosol"/>
    <property type="evidence" value="ECO:0007669"/>
    <property type="project" value="TreeGrafter"/>
</dbReference>
<protein>
    <recommendedName>
        <fullName evidence="9">Insulin-degrading enzyme</fullName>
        <ecNumber evidence="8">3.4.24.56</ecNumber>
    </recommendedName>
    <alternativeName>
        <fullName evidence="11">Insulin protease</fullName>
    </alternativeName>
    <alternativeName>
        <fullName evidence="10">Insulysin</fullName>
    </alternativeName>
</protein>